<dbReference type="GO" id="GO:0005829">
    <property type="term" value="C:cytosol"/>
    <property type="evidence" value="ECO:0007669"/>
    <property type="project" value="TreeGrafter"/>
</dbReference>
<dbReference type="EMBL" id="HG994593">
    <property type="protein sequence ID" value="CAF2847054.1"/>
    <property type="molecule type" value="Genomic_DNA"/>
</dbReference>
<dbReference type="GO" id="GO:0003960">
    <property type="term" value="F:quinone reductase (NADPH) activity"/>
    <property type="evidence" value="ECO:0007669"/>
    <property type="project" value="UniProtKB-EC"/>
</dbReference>
<dbReference type="EMBL" id="BT121147">
    <property type="protein sequence ID" value="ADD38077.1"/>
    <property type="molecule type" value="mRNA"/>
</dbReference>
<accession>D3PHP1</accession>
<evidence type="ECO:0000259" key="2">
    <source>
        <dbReference type="SMART" id="SM00829"/>
    </source>
</evidence>
<dbReference type="Pfam" id="PF08240">
    <property type="entry name" value="ADH_N"/>
    <property type="match status" value="1"/>
</dbReference>
<dbReference type="SUPFAM" id="SSF50129">
    <property type="entry name" value="GroES-like"/>
    <property type="match status" value="1"/>
</dbReference>
<dbReference type="Proteomes" id="UP000675881">
    <property type="component" value="Chromosome 14"/>
</dbReference>
<dbReference type="SMART" id="SM00829">
    <property type="entry name" value="PKS_ER"/>
    <property type="match status" value="1"/>
</dbReference>
<dbReference type="FunFam" id="3.40.50.720:FF:000244">
    <property type="entry name" value="quinone oxidoreductase"/>
    <property type="match status" value="1"/>
</dbReference>
<reference evidence="3" key="1">
    <citation type="submission" date="2010-03" db="EMBL/GenBank/DDBJ databases">
        <title>Atlantic Lepeophtheirus salmonis ESTs and full-length cDNAs.</title>
        <authorList>
            <person name="Yasuike M."/>
            <person name="von Schalburg K."/>
            <person name="Cooper G."/>
            <person name="Leong J."/>
            <person name="Nilsen F."/>
            <person name="Jones S.R.M."/>
            <person name="Koop B.F."/>
        </authorList>
    </citation>
    <scope>NUCLEOTIDE SEQUENCE</scope>
    <source>
        <strain evidence="3">Atlantic form</strain>
        <tissue evidence="3">Mixed tissue</tissue>
    </source>
</reference>
<evidence type="ECO:0000313" key="4">
    <source>
        <dbReference type="EMBL" id="CAF2847054.1"/>
    </source>
</evidence>
<protein>
    <submittedName>
        <fullName evidence="4">Qor</fullName>
        <ecNumber evidence="4">1.6.5.5</ecNumber>
    </submittedName>
    <submittedName>
        <fullName evidence="3">Quinone oxidoreductase</fullName>
    </submittedName>
</protein>
<dbReference type="OrthoDB" id="203908at2759"/>
<feature type="domain" description="Enoyl reductase (ER)" evidence="2">
    <location>
        <begin position="10"/>
        <end position="324"/>
    </location>
</feature>
<dbReference type="EC" id="1.6.5.5" evidence="4"/>
<dbReference type="GO" id="GO:0003730">
    <property type="term" value="F:mRNA 3'-UTR binding"/>
    <property type="evidence" value="ECO:0007669"/>
    <property type="project" value="TreeGrafter"/>
</dbReference>
<dbReference type="SUPFAM" id="SSF51735">
    <property type="entry name" value="NAD(P)-binding Rossmann-fold domains"/>
    <property type="match status" value="1"/>
</dbReference>
<keyword evidence="1" id="KW-0521">NADP</keyword>
<dbReference type="InterPro" id="IPR020843">
    <property type="entry name" value="ER"/>
</dbReference>
<dbReference type="InterPro" id="IPR051603">
    <property type="entry name" value="Zinc-ADH_QOR/CCCR"/>
</dbReference>
<dbReference type="Gene3D" id="3.90.180.10">
    <property type="entry name" value="Medium-chain alcohol dehydrogenases, catalytic domain"/>
    <property type="match status" value="1"/>
</dbReference>
<organism evidence="3">
    <name type="scientific">Lepeophtheirus salmonis</name>
    <name type="common">Salmon louse</name>
    <name type="synonym">Caligus salmonis</name>
    <dbReference type="NCBI Taxonomy" id="72036"/>
    <lineage>
        <taxon>Eukaryota</taxon>
        <taxon>Metazoa</taxon>
        <taxon>Ecdysozoa</taxon>
        <taxon>Arthropoda</taxon>
        <taxon>Crustacea</taxon>
        <taxon>Multicrustacea</taxon>
        <taxon>Hexanauplia</taxon>
        <taxon>Copepoda</taxon>
        <taxon>Siphonostomatoida</taxon>
        <taxon>Caligidae</taxon>
        <taxon>Lepeophtheirus</taxon>
    </lineage>
</organism>
<proteinExistence type="evidence at transcript level"/>
<dbReference type="InterPro" id="IPR013149">
    <property type="entry name" value="ADH-like_C"/>
</dbReference>
<dbReference type="InterPro" id="IPR011032">
    <property type="entry name" value="GroES-like_sf"/>
</dbReference>
<evidence type="ECO:0000256" key="1">
    <source>
        <dbReference type="ARBA" id="ARBA00022857"/>
    </source>
</evidence>
<dbReference type="PANTHER" id="PTHR44154">
    <property type="entry name" value="QUINONE OXIDOREDUCTASE"/>
    <property type="match status" value="1"/>
</dbReference>
<dbReference type="InterPro" id="IPR036291">
    <property type="entry name" value="NAD(P)-bd_dom_sf"/>
</dbReference>
<dbReference type="PANTHER" id="PTHR44154:SF1">
    <property type="entry name" value="QUINONE OXIDOREDUCTASE"/>
    <property type="match status" value="1"/>
</dbReference>
<dbReference type="Pfam" id="PF00107">
    <property type="entry name" value="ADH_zinc_N"/>
    <property type="match status" value="1"/>
</dbReference>
<gene>
    <name evidence="3" type="primary">QOR</name>
    <name evidence="4" type="ORF">LSAA_5320</name>
</gene>
<sequence length="351" mass="37994">MRAVRVHHFGSPEVLSVENGVVLPPLNSGEVLVRVIYSGVNPVETYIREGQYSKLPELPYTPGSDAAGYIEALGPNIPHEDSDLCVGERVFVTGRNSGSYAEFIITESVYVFKLHQRLSLAQGAALGVPYFTAYKALIMGAKARPGEKVLIHGASGAVGTAAVQIARALGVVVVGTAGTKDGMDVVSACGAHHVFNHNHKSYEKKMIHHIGGDGFDVIIEHLANINLGHDLQMLKEGARIMVVGCRGSVEINPRYLMLLEASVKGVSLGISSPSEWREIGAAIVAGIESGWVNPVINKVYLMDQVQNVHYDIIHSKGAKGKLVLKVADDFEEQQEIHVQELQNGMMHHRIE</sequence>
<dbReference type="GO" id="GO:0070402">
    <property type="term" value="F:NADPH binding"/>
    <property type="evidence" value="ECO:0007669"/>
    <property type="project" value="TreeGrafter"/>
</dbReference>
<keyword evidence="5" id="KW-1185">Reference proteome</keyword>
<evidence type="ECO:0000313" key="3">
    <source>
        <dbReference type="EMBL" id="ADD38077.1"/>
    </source>
</evidence>
<name>D3PHP1_LEPSM</name>
<dbReference type="OMA" id="KGMTAHY"/>
<reference evidence="4" key="2">
    <citation type="submission" date="2021-02" db="EMBL/GenBank/DDBJ databases">
        <authorList>
            <person name="Bekaert M."/>
        </authorList>
    </citation>
    <scope>NUCLEOTIDE SEQUENCE</scope>
    <source>
        <strain evidence="4">IoA-00</strain>
    </source>
</reference>
<keyword evidence="4" id="KW-0560">Oxidoreductase</keyword>
<dbReference type="Gene3D" id="3.40.50.720">
    <property type="entry name" value="NAD(P)-binding Rossmann-like Domain"/>
    <property type="match status" value="1"/>
</dbReference>
<dbReference type="AlphaFoldDB" id="D3PHP1"/>
<dbReference type="InterPro" id="IPR013154">
    <property type="entry name" value="ADH-like_N"/>
</dbReference>
<evidence type="ECO:0000313" key="5">
    <source>
        <dbReference type="Proteomes" id="UP000675881"/>
    </source>
</evidence>
<dbReference type="CDD" id="cd08253">
    <property type="entry name" value="zeta_crystallin"/>
    <property type="match status" value="1"/>
</dbReference>